<dbReference type="RefSeq" id="WP_064699295.1">
    <property type="nucleotide sequence ID" value="NZ_BDEO01000006.1"/>
</dbReference>
<keyword evidence="2" id="KW-1185">Reference proteome</keyword>
<name>A0A1M6T6J5_9GAMM</name>
<gene>
    <name evidence="1" type="ORF">SAMN05192556_103231</name>
</gene>
<reference evidence="2" key="1">
    <citation type="submission" date="2016-11" db="EMBL/GenBank/DDBJ databases">
        <authorList>
            <person name="Varghese N."/>
            <person name="Submissions S."/>
        </authorList>
    </citation>
    <scope>NUCLEOTIDE SEQUENCE [LARGE SCALE GENOMIC DNA]</scope>
    <source>
        <strain evidence="2">ALO Sharm</strain>
    </source>
</reference>
<protein>
    <submittedName>
        <fullName evidence="1">Uncharacterized protein</fullName>
    </submittedName>
</protein>
<proteinExistence type="predicted"/>
<dbReference type="AlphaFoldDB" id="A0A1M6T6J5"/>
<evidence type="ECO:0000313" key="1">
    <source>
        <dbReference type="EMBL" id="SHK52545.1"/>
    </source>
</evidence>
<dbReference type="OrthoDB" id="9891355at2"/>
<dbReference type="EMBL" id="FRAL01000003">
    <property type="protein sequence ID" value="SHK52545.1"/>
    <property type="molecule type" value="Genomic_DNA"/>
</dbReference>
<dbReference type="Proteomes" id="UP000184248">
    <property type="component" value="Unassembled WGS sequence"/>
</dbReference>
<sequence>MTADPILDPRTGKMITVYDLARQTGVAAHVIWHRYESLGVRSMTLIAPKGTPIDIDAERAAARRIFLRSRVGILSTHRLGEFARGLRQQSGRAAA</sequence>
<organism evidence="1 2">
    <name type="scientific">Halomonas caseinilytica</name>
    <dbReference type="NCBI Taxonomy" id="438744"/>
    <lineage>
        <taxon>Bacteria</taxon>
        <taxon>Pseudomonadati</taxon>
        <taxon>Pseudomonadota</taxon>
        <taxon>Gammaproteobacteria</taxon>
        <taxon>Oceanospirillales</taxon>
        <taxon>Halomonadaceae</taxon>
        <taxon>Halomonas</taxon>
    </lineage>
</organism>
<accession>A0A1M6T6J5</accession>
<evidence type="ECO:0000313" key="2">
    <source>
        <dbReference type="Proteomes" id="UP000184248"/>
    </source>
</evidence>